<dbReference type="GO" id="GO:0031460">
    <property type="term" value="P:glycine betaine transport"/>
    <property type="evidence" value="ECO:0007669"/>
    <property type="project" value="InterPro"/>
</dbReference>
<proteinExistence type="inferred from homology"/>
<dbReference type="Pfam" id="PF00005">
    <property type="entry name" value="ABC_tran"/>
    <property type="match status" value="1"/>
</dbReference>
<evidence type="ECO:0000313" key="11">
    <source>
        <dbReference type="EMBL" id="XBX74044.1"/>
    </source>
</evidence>
<keyword evidence="5" id="KW-0029">Amino-acid transport</keyword>
<dbReference type="GO" id="GO:0016887">
    <property type="term" value="F:ATP hydrolysis activity"/>
    <property type="evidence" value="ECO:0007669"/>
    <property type="project" value="UniProtKB-UniRule"/>
</dbReference>
<dbReference type="SMART" id="SM00116">
    <property type="entry name" value="CBS"/>
    <property type="match status" value="2"/>
</dbReference>
<dbReference type="PROSITE" id="PS00211">
    <property type="entry name" value="ABC_TRANSPORTER_1"/>
    <property type="match status" value="1"/>
</dbReference>
<dbReference type="SUPFAM" id="SSF54631">
    <property type="entry name" value="CBS-domain pair"/>
    <property type="match status" value="1"/>
</dbReference>
<dbReference type="InterPro" id="IPR000644">
    <property type="entry name" value="CBS_dom"/>
</dbReference>
<keyword evidence="3 8" id="KW-0547">Nucleotide-binding</keyword>
<reference evidence="11" key="1">
    <citation type="journal article" date="2013" name="Extremophiles">
        <title>Proteinivorax tanatarense gen. nov., sp. nov., an anaerobic, haloalkaliphilic, proteolytic bacterium isolated from a decaying algal bloom, and proposal of Proteinivoraceae fam. nov.</title>
        <authorList>
            <person name="Kevbrin V."/>
            <person name="Boltyanskaya Y."/>
            <person name="Zhilina T."/>
            <person name="Kolganova T."/>
            <person name="Lavrentjeva E."/>
            <person name="Kuznetsov B."/>
        </authorList>
    </citation>
    <scope>NUCLEOTIDE SEQUENCE</scope>
    <source>
        <strain evidence="11">Z-910T</strain>
    </source>
</reference>
<comment type="catalytic activity">
    <reaction evidence="8">
        <text>a quaternary ammonium(out) + ATP + H2O = a quaternary ammonium(in) + ADP + phosphate + H(+)</text>
        <dbReference type="Rhea" id="RHEA:11036"/>
        <dbReference type="ChEBI" id="CHEBI:15377"/>
        <dbReference type="ChEBI" id="CHEBI:15378"/>
        <dbReference type="ChEBI" id="CHEBI:30616"/>
        <dbReference type="ChEBI" id="CHEBI:35267"/>
        <dbReference type="ChEBI" id="CHEBI:43474"/>
        <dbReference type="ChEBI" id="CHEBI:456216"/>
    </reaction>
</comment>
<dbReference type="GO" id="GO:0005886">
    <property type="term" value="C:plasma membrane"/>
    <property type="evidence" value="ECO:0007669"/>
    <property type="project" value="UniProtKB-SubCell"/>
</dbReference>
<comment type="subcellular location">
    <subcellularLocation>
        <location evidence="8">Cell inner membrane</location>
        <topology evidence="8">Peripheral membrane protein</topology>
    </subcellularLocation>
</comment>
<dbReference type="GO" id="GO:0006970">
    <property type="term" value="P:response to osmotic stress"/>
    <property type="evidence" value="ECO:0007669"/>
    <property type="project" value="UniProtKB-ARBA"/>
</dbReference>
<reference evidence="11" key="2">
    <citation type="submission" date="2024-06" db="EMBL/GenBank/DDBJ databases">
        <authorList>
            <person name="Petrova K.O."/>
            <person name="Toshchakov S.V."/>
            <person name="Boltjanskaja Y.V."/>
            <person name="Kevbrin V."/>
        </authorList>
    </citation>
    <scope>NUCLEOTIDE SEQUENCE</scope>
    <source>
        <strain evidence="11">Z-910T</strain>
    </source>
</reference>
<dbReference type="Gene3D" id="3.10.580.10">
    <property type="entry name" value="CBS-domain"/>
    <property type="match status" value="1"/>
</dbReference>
<evidence type="ECO:0000259" key="9">
    <source>
        <dbReference type="PROSITE" id="PS50893"/>
    </source>
</evidence>
<dbReference type="PROSITE" id="PS51371">
    <property type="entry name" value="CBS"/>
    <property type="match status" value="1"/>
</dbReference>
<evidence type="ECO:0000256" key="5">
    <source>
        <dbReference type="ARBA" id="ARBA00022970"/>
    </source>
</evidence>
<name>A0AAU7VJ13_9FIRM</name>
<keyword evidence="4 8" id="KW-0067">ATP-binding</keyword>
<keyword evidence="2 8" id="KW-0813">Transport</keyword>
<dbReference type="GO" id="GO:0006865">
    <property type="term" value="P:amino acid transport"/>
    <property type="evidence" value="ECO:0007669"/>
    <property type="project" value="UniProtKB-UniRule"/>
</dbReference>
<evidence type="ECO:0000256" key="3">
    <source>
        <dbReference type="ARBA" id="ARBA00022741"/>
    </source>
</evidence>
<sequence>MIKFEGISKVFADGFRALDSISFEVKKGELMVLIGPSGSGKTTTMRMINRLIEPTEGRVVIDGDDVTKIDPVYLRRNIGYVIQHIGLLPHMTIADNVALVPKLKKMDKKDYTDKVDELLDMVGLDPKTYKDRYPTELSGGQQQRIGVIRALAADPPIILMDEPFSALDPISREQLQEELVKLQEEIKKIIVFVTHDMDEALKIADRICLMKDGKVIQLDTPERILRYPKDEFVRSFIGEDRLKESETLPELSELIDKAITAKPNQGFFEAVKKMRKYKVDKLVITEKDKYLGVAGVWQIQKHYRNEEMNLGDVMDKEYPAVNVNTPTEEVVELVNKHDSSFLPVLDESKSIKGVVTRASIVEVMTNMYLEDGGEL</sequence>
<comment type="subunit">
    <text evidence="8">The complex is probably composed of two ATP-binding proteins, two transmembrane proteins and a solute-binding protein.</text>
</comment>
<dbReference type="InterPro" id="IPR003593">
    <property type="entry name" value="AAA+_ATPase"/>
</dbReference>
<evidence type="ECO:0000256" key="1">
    <source>
        <dbReference type="ARBA" id="ARBA00005417"/>
    </source>
</evidence>
<dbReference type="InterPro" id="IPR017871">
    <property type="entry name" value="ABC_transporter-like_CS"/>
</dbReference>
<dbReference type="InterPro" id="IPR003439">
    <property type="entry name" value="ABC_transporter-like_ATP-bd"/>
</dbReference>
<evidence type="ECO:0000256" key="8">
    <source>
        <dbReference type="RuleBase" id="RU369116"/>
    </source>
</evidence>
<keyword evidence="8" id="KW-1003">Cell membrane</keyword>
<evidence type="ECO:0000256" key="6">
    <source>
        <dbReference type="ARBA" id="ARBA00023122"/>
    </source>
</evidence>
<dbReference type="InterPro" id="IPR046342">
    <property type="entry name" value="CBS_dom_sf"/>
</dbReference>
<dbReference type="GO" id="GO:0005524">
    <property type="term" value="F:ATP binding"/>
    <property type="evidence" value="ECO:0007669"/>
    <property type="project" value="UniProtKB-UniRule"/>
</dbReference>
<comment type="similarity">
    <text evidence="1 8">Belongs to the ABC transporter superfamily.</text>
</comment>
<dbReference type="EMBL" id="CP158367">
    <property type="protein sequence ID" value="XBX74044.1"/>
    <property type="molecule type" value="Genomic_DNA"/>
</dbReference>
<feature type="domain" description="ABC transporter" evidence="9">
    <location>
        <begin position="2"/>
        <end position="237"/>
    </location>
</feature>
<dbReference type="SUPFAM" id="SSF52540">
    <property type="entry name" value="P-loop containing nucleoside triphosphate hydrolases"/>
    <property type="match status" value="1"/>
</dbReference>
<dbReference type="NCBIfam" id="TIGR01186">
    <property type="entry name" value="proV"/>
    <property type="match status" value="1"/>
</dbReference>
<dbReference type="InterPro" id="IPR051921">
    <property type="entry name" value="ABC_osmolyte_uptake_ATP-bind"/>
</dbReference>
<dbReference type="PROSITE" id="PS50893">
    <property type="entry name" value="ABC_TRANSPORTER_2"/>
    <property type="match status" value="1"/>
</dbReference>
<evidence type="ECO:0000256" key="2">
    <source>
        <dbReference type="ARBA" id="ARBA00022448"/>
    </source>
</evidence>
<dbReference type="Pfam" id="PF00571">
    <property type="entry name" value="CBS"/>
    <property type="match status" value="2"/>
</dbReference>
<gene>
    <name evidence="11" type="ORF">PRVXT_002064</name>
</gene>
<dbReference type="GO" id="GO:0015418">
    <property type="term" value="F:ABC-type quaternary ammonium compound transporting activity"/>
    <property type="evidence" value="ECO:0007669"/>
    <property type="project" value="UniProtKB-EC"/>
</dbReference>
<dbReference type="PANTHER" id="PTHR43869">
    <property type="entry name" value="GLYCINE BETAINE/PROLINE BETAINE TRANSPORT SYSTEM ATP-BINDING PROTEIN PROV"/>
    <property type="match status" value="1"/>
</dbReference>
<keyword evidence="6 7" id="KW-0129">CBS domain</keyword>
<dbReference type="AlphaFoldDB" id="A0AAU7VJ13"/>
<dbReference type="InterPro" id="IPR005892">
    <property type="entry name" value="Gly-betaine_transp_ATP-bd"/>
</dbReference>
<dbReference type="PANTHER" id="PTHR43869:SF1">
    <property type="entry name" value="GLYCINE BETAINE_PROLINE BETAINE TRANSPORT SYSTEM ATP-BINDING PROTEIN PROV"/>
    <property type="match status" value="1"/>
</dbReference>
<protein>
    <recommendedName>
        <fullName evidence="8">Quaternary amine transport ATP-binding protein</fullName>
        <ecNumber evidence="8">7.6.2.9</ecNumber>
    </recommendedName>
</protein>
<dbReference type="EC" id="7.6.2.9" evidence="8"/>
<evidence type="ECO:0000256" key="4">
    <source>
        <dbReference type="ARBA" id="ARBA00022840"/>
    </source>
</evidence>
<keyword evidence="8" id="KW-0997">Cell inner membrane</keyword>
<organism evidence="11">
    <name type="scientific">Proteinivorax tanatarense</name>
    <dbReference type="NCBI Taxonomy" id="1260629"/>
    <lineage>
        <taxon>Bacteria</taxon>
        <taxon>Bacillati</taxon>
        <taxon>Bacillota</taxon>
        <taxon>Clostridia</taxon>
        <taxon>Eubacteriales</taxon>
        <taxon>Proteinivoracaceae</taxon>
        <taxon>Proteinivorax</taxon>
    </lineage>
</organism>
<accession>A0AAU7VJ13</accession>
<dbReference type="Gene3D" id="3.40.50.300">
    <property type="entry name" value="P-loop containing nucleotide triphosphate hydrolases"/>
    <property type="match status" value="1"/>
</dbReference>
<keyword evidence="8" id="KW-0472">Membrane</keyword>
<evidence type="ECO:0000256" key="7">
    <source>
        <dbReference type="PROSITE-ProRule" id="PRU00703"/>
    </source>
</evidence>
<dbReference type="InterPro" id="IPR027417">
    <property type="entry name" value="P-loop_NTPase"/>
</dbReference>
<dbReference type="RefSeq" id="WP_350342802.1">
    <property type="nucleotide sequence ID" value="NZ_CP158367.1"/>
</dbReference>
<dbReference type="FunFam" id="3.40.50.300:FF:000201">
    <property type="entry name" value="Glycine betaine/L-proline ABC transporter ATP-binding protein"/>
    <property type="match status" value="1"/>
</dbReference>
<dbReference type="SMART" id="SM00382">
    <property type="entry name" value="AAA"/>
    <property type="match status" value="1"/>
</dbReference>
<evidence type="ECO:0000259" key="10">
    <source>
        <dbReference type="PROSITE" id="PS51371"/>
    </source>
</evidence>
<dbReference type="CDD" id="cd03295">
    <property type="entry name" value="ABC_OpuCA_Osmoprotection"/>
    <property type="match status" value="1"/>
</dbReference>
<feature type="domain" description="CBS" evidence="10">
    <location>
        <begin position="314"/>
        <end position="375"/>
    </location>
</feature>